<sequence length="857" mass="95896">MIMRRYIYILLMIIIPTIMLAQHVRVAAPRQVIVGEQFQVEYTVYTDNVENFKFGKLPNGIEVLAGPYVAKQSSYQVTNGHTSSSSSVSFDYVLMATKKGNFTLPPARITVNGQNIASTPVKFSASGNVNVSRSANMNRSYGNEIEITRPESKNIGSKDLFIKVTANKTKIHEQEPVVLTYKVYTSVDLVSLAGKMPDLTGFHVQEVKLPQQKSFHLETLNGRKYKCTTWSQYVLFPQVTGKIKVPAINFHGKIRPSFNDFDPFAFMSNGDDIDKDVVAPSVVLNVMPLPQQPDGFSGGVGKFNISAQLDKRESKEGVPVKLRVIVSGAGNLKLIKQPTVSFPKEFDVYDPKVIDKTKLGGRGSEGSMIYDFIAVPRTKGEYTLPSVKFVFFDTSSNSYKTVQTQSFKINVAKGDGTSESLVQQAGNGNSDIRGLKTGKGQLDGVKSFFGSVAYWLTLLLVILLFIVLLRLLKKRSHLNSDIVLLKGKNAQKVAVKRMRKAHQLMIHGKSTEFYDEILHALWGYIGDKLNIPVEQLSRNNINEVFTNRDIDKDTVNKFIEALEECEFQRYAPGDENGNMKVTYDKSILAISEVESVIDDSKRNIKTSKMMSSIFILIFGGLLWVMPALSQNKVQADEAYQRGDYEYAIKTYKAVISKESTADCYYNLGNAYYKNNDIPKAIIAYERALRLSPSDKDIIYNLQLAQSKTFDQLSPKSEMFFISWLKSLIDSMSIDGWAYLSIISLCLAFALTLLYLFAQRVGLKKLGFFLAMLSFFIFIVSSIFAFYKRSIMINNHSAIVIAPTACVKITPDSKAKNIIVIHEGTKLNITDRTLGDWYGVTLSNGDAGWIKTTLIEEI</sequence>
<feature type="repeat" description="TPR" evidence="1">
    <location>
        <begin position="661"/>
        <end position="694"/>
    </location>
</feature>
<feature type="transmembrane region" description="Helical" evidence="2">
    <location>
        <begin position="767"/>
        <end position="786"/>
    </location>
</feature>
<dbReference type="PANTHER" id="PTHR40940">
    <property type="entry name" value="PROTEIN BATD-RELATED"/>
    <property type="match status" value="1"/>
</dbReference>
<dbReference type="PROSITE" id="PS50005">
    <property type="entry name" value="TPR"/>
    <property type="match status" value="1"/>
</dbReference>
<dbReference type="Gene3D" id="1.25.40.10">
    <property type="entry name" value="Tetratricopeptide repeat domain"/>
    <property type="match status" value="1"/>
</dbReference>
<evidence type="ECO:0000313" key="3">
    <source>
        <dbReference type="EMBL" id="KXA36887.1"/>
    </source>
</evidence>
<dbReference type="SUPFAM" id="SSF48452">
    <property type="entry name" value="TPR-like"/>
    <property type="match status" value="1"/>
</dbReference>
<accession>A0A133Q206</accession>
<dbReference type="EMBL" id="LRQG01000149">
    <property type="protein sequence ID" value="KXA36887.1"/>
    <property type="molecule type" value="Genomic_DNA"/>
</dbReference>
<dbReference type="Pfam" id="PF13584">
    <property type="entry name" value="BatD"/>
    <property type="match status" value="3"/>
</dbReference>
<gene>
    <name evidence="3" type="ORF">HMPREF3226_01832</name>
</gene>
<evidence type="ECO:0000313" key="4">
    <source>
        <dbReference type="Proteomes" id="UP000070533"/>
    </source>
</evidence>
<dbReference type="InterPro" id="IPR011990">
    <property type="entry name" value="TPR-like_helical_dom_sf"/>
</dbReference>
<dbReference type="eggNOG" id="COG0457">
    <property type="taxonomic scope" value="Bacteria"/>
</dbReference>
<dbReference type="PATRIC" id="fig|28128.5.peg.1880"/>
<dbReference type="SMART" id="SM00028">
    <property type="entry name" value="TPR"/>
    <property type="match status" value="1"/>
</dbReference>
<dbReference type="Gene3D" id="2.30.30.40">
    <property type="entry name" value="SH3 Domains"/>
    <property type="match status" value="1"/>
</dbReference>
<dbReference type="PANTHER" id="PTHR40940:SF2">
    <property type="entry name" value="BATD"/>
    <property type="match status" value="1"/>
</dbReference>
<dbReference type="PROSITE" id="PS50293">
    <property type="entry name" value="TPR_REGION"/>
    <property type="match status" value="1"/>
</dbReference>
<feature type="transmembrane region" description="Helical" evidence="2">
    <location>
        <begin position="735"/>
        <end position="755"/>
    </location>
</feature>
<keyword evidence="4" id="KW-1185">Reference proteome</keyword>
<feature type="transmembrane region" description="Helical" evidence="2">
    <location>
        <begin position="609"/>
        <end position="628"/>
    </location>
</feature>
<dbReference type="eggNOG" id="COG3103">
    <property type="taxonomic scope" value="Bacteria"/>
</dbReference>
<feature type="transmembrane region" description="Helical" evidence="2">
    <location>
        <begin position="452"/>
        <end position="472"/>
    </location>
</feature>
<name>A0A133Q206_9BACT</name>
<evidence type="ECO:0000256" key="1">
    <source>
        <dbReference type="PROSITE-ProRule" id="PRU00339"/>
    </source>
</evidence>
<dbReference type="InterPro" id="IPR025738">
    <property type="entry name" value="BatD"/>
</dbReference>
<protein>
    <submittedName>
        <fullName evidence="3">Tetratricopeptide repeat protein</fullName>
    </submittedName>
</protein>
<evidence type="ECO:0000256" key="2">
    <source>
        <dbReference type="SAM" id="Phobius"/>
    </source>
</evidence>
<reference evidence="4" key="1">
    <citation type="submission" date="2016-01" db="EMBL/GenBank/DDBJ databases">
        <authorList>
            <person name="Mitreva M."/>
            <person name="Pepin K.H."/>
            <person name="Mihindukulasuriya K.A."/>
            <person name="Fulton R."/>
            <person name="Fronick C."/>
            <person name="O'Laughlin M."/>
            <person name="Miner T."/>
            <person name="Herter B."/>
            <person name="Rosa B.A."/>
            <person name="Cordes M."/>
            <person name="Tomlinson C."/>
            <person name="Wollam A."/>
            <person name="Palsikar V.B."/>
            <person name="Mardis E.R."/>
            <person name="Wilson R.K."/>
        </authorList>
    </citation>
    <scope>NUCLEOTIDE SEQUENCE [LARGE SCALE GENOMIC DNA]</scope>
    <source>
        <strain evidence="4">MJR7716</strain>
    </source>
</reference>
<keyword evidence="2" id="KW-1133">Transmembrane helix</keyword>
<keyword evidence="1" id="KW-0802">TPR repeat</keyword>
<keyword evidence="2" id="KW-0812">Transmembrane</keyword>
<feature type="transmembrane region" description="Helical" evidence="2">
    <location>
        <begin position="7"/>
        <end position="24"/>
    </location>
</feature>
<dbReference type="Proteomes" id="UP000070533">
    <property type="component" value="Unassembled WGS sequence"/>
</dbReference>
<dbReference type="AlphaFoldDB" id="A0A133Q206"/>
<organism evidence="3 4">
    <name type="scientific">Prevotella corporis</name>
    <dbReference type="NCBI Taxonomy" id="28128"/>
    <lineage>
        <taxon>Bacteria</taxon>
        <taxon>Pseudomonadati</taxon>
        <taxon>Bacteroidota</taxon>
        <taxon>Bacteroidia</taxon>
        <taxon>Bacteroidales</taxon>
        <taxon>Prevotellaceae</taxon>
        <taxon>Prevotella</taxon>
    </lineage>
</organism>
<dbReference type="Pfam" id="PF00515">
    <property type="entry name" value="TPR_1"/>
    <property type="match status" value="1"/>
</dbReference>
<dbReference type="InterPro" id="IPR019734">
    <property type="entry name" value="TPR_rpt"/>
</dbReference>
<comment type="caution">
    <text evidence="3">The sequence shown here is derived from an EMBL/GenBank/DDBJ whole genome shotgun (WGS) entry which is preliminary data.</text>
</comment>
<proteinExistence type="predicted"/>
<keyword evidence="2" id="KW-0472">Membrane</keyword>
<dbReference type="STRING" id="28128.HMPREF3226_01832"/>